<dbReference type="PANTHER" id="PTHR46072">
    <property type="entry name" value="AMIDASE-RELATED-RELATED"/>
    <property type="match status" value="1"/>
</dbReference>
<feature type="active site" description="Charge relay system" evidence="5">
    <location>
        <position position="139"/>
    </location>
</feature>
<feature type="active site" description="Charge relay system" evidence="5">
    <location>
        <position position="215"/>
    </location>
</feature>
<dbReference type="InterPro" id="IPR036928">
    <property type="entry name" value="AS_sf"/>
</dbReference>
<feature type="domain" description="Amidase" evidence="7">
    <location>
        <begin position="83"/>
        <end position="530"/>
    </location>
</feature>
<organism evidence="8 9">
    <name type="scientific">Paraphoma chrysanthemicola</name>
    <dbReference type="NCBI Taxonomy" id="798071"/>
    <lineage>
        <taxon>Eukaryota</taxon>
        <taxon>Fungi</taxon>
        <taxon>Dikarya</taxon>
        <taxon>Ascomycota</taxon>
        <taxon>Pezizomycotina</taxon>
        <taxon>Dothideomycetes</taxon>
        <taxon>Pleosporomycetidae</taxon>
        <taxon>Pleosporales</taxon>
        <taxon>Pleosporineae</taxon>
        <taxon>Phaeosphaeriaceae</taxon>
        <taxon>Paraphoma</taxon>
    </lineage>
</organism>
<feature type="binding site" evidence="6">
    <location>
        <begin position="236"/>
        <end position="239"/>
    </location>
    <ligand>
        <name>substrate</name>
    </ligand>
</feature>
<dbReference type="EC" id="3.5.1.4" evidence="3"/>
<comment type="similarity">
    <text evidence="2">Belongs to the amidase family.</text>
</comment>
<evidence type="ECO:0000313" key="9">
    <source>
        <dbReference type="Proteomes" id="UP000813461"/>
    </source>
</evidence>
<accession>A0A8K0VYK3</accession>
<evidence type="ECO:0000313" key="8">
    <source>
        <dbReference type="EMBL" id="KAH7088028.1"/>
    </source>
</evidence>
<evidence type="ECO:0000256" key="1">
    <source>
        <dbReference type="ARBA" id="ARBA00001311"/>
    </source>
</evidence>
<feature type="binding site" evidence="6">
    <location>
        <position position="215"/>
    </location>
    <ligand>
        <name>substrate</name>
    </ligand>
</feature>
<evidence type="ECO:0000256" key="5">
    <source>
        <dbReference type="PIRSR" id="PIRSR001221-1"/>
    </source>
</evidence>
<evidence type="ECO:0000256" key="2">
    <source>
        <dbReference type="ARBA" id="ARBA00009199"/>
    </source>
</evidence>
<evidence type="ECO:0000259" key="7">
    <source>
        <dbReference type="Pfam" id="PF01425"/>
    </source>
</evidence>
<feature type="active site" description="Acyl-ester intermediate" evidence="5">
    <location>
        <position position="239"/>
    </location>
</feature>
<dbReference type="InterPro" id="IPR023631">
    <property type="entry name" value="Amidase_dom"/>
</dbReference>
<dbReference type="AlphaFoldDB" id="A0A8K0VYK3"/>
<keyword evidence="9" id="KW-1185">Reference proteome</keyword>
<gene>
    <name evidence="8" type="ORF">FB567DRAFT_441486</name>
</gene>
<proteinExistence type="inferred from homology"/>
<name>A0A8K0VYK3_9PLEO</name>
<comment type="catalytic activity">
    <reaction evidence="1">
        <text>a monocarboxylic acid amide + H2O = a monocarboxylate + NH4(+)</text>
        <dbReference type="Rhea" id="RHEA:12020"/>
        <dbReference type="ChEBI" id="CHEBI:15377"/>
        <dbReference type="ChEBI" id="CHEBI:28938"/>
        <dbReference type="ChEBI" id="CHEBI:35757"/>
        <dbReference type="ChEBI" id="CHEBI:83628"/>
        <dbReference type="EC" id="3.5.1.4"/>
    </reaction>
</comment>
<feature type="binding site" evidence="6">
    <location>
        <position position="189"/>
    </location>
    <ligand>
        <name>substrate</name>
    </ligand>
</feature>
<evidence type="ECO:0000256" key="3">
    <source>
        <dbReference type="ARBA" id="ARBA00012922"/>
    </source>
</evidence>
<dbReference type="OrthoDB" id="6428749at2759"/>
<dbReference type="PIRSF" id="PIRSF001221">
    <property type="entry name" value="Amidase_fungi"/>
    <property type="match status" value="1"/>
</dbReference>
<keyword evidence="4" id="KW-0378">Hydrolase</keyword>
<dbReference type="Pfam" id="PF01425">
    <property type="entry name" value="Amidase"/>
    <property type="match status" value="1"/>
</dbReference>
<dbReference type="Proteomes" id="UP000813461">
    <property type="component" value="Unassembled WGS sequence"/>
</dbReference>
<sequence>MPFNPEWQPLVDKKRADLRARIPPEWILPKHITDQVNHTSTISAFDLLQSISLLTPKEKNMTENYTATALIRMMSQGELTSLEVTTAFCKRAAIAQQLTNCLTEIFFERALSRAKQCDEYLAREKKPIGPLHGLPISLKDMLMVEGEAACLGFVSYLKKPVAASNSFIVDMLLDAGAVLYVKTNVPQTLFTCESYNNVFGHTMNPYNLSLTAGGSSSGEGAIVGFRGALLGVGSDIGGSVRVPALVNGAYGFKPSSNRLPWGGQQELIPKGWLGTLPTLGPLGVSAEDLTLFMRTLLLAKPWVRDSTAHAIAWRDIPTKSKLRIGLYTGDPISPVHPPVKRALRLAADKLKAAGHEVVELDRVPTLSDAAKVITRGFELDTEHAAFRILSDAGEDPIQPLIDAAKSPVLEKTDGFDLSDAWRFQAEREEYTEQWGKVWRDNSLDVLLGPGYKGVGARHDHVGPPFYTLVWNLLDFPASVIPFEKVDVSIDTEQNVPKLLTNLTVDNVNDFKGIPAHVQVVGWRFQDEEVLMATEIISNVLSSDS</sequence>
<dbReference type="GO" id="GO:0004040">
    <property type="term" value="F:amidase activity"/>
    <property type="evidence" value="ECO:0007669"/>
    <property type="project" value="UniProtKB-EC"/>
</dbReference>
<dbReference type="SUPFAM" id="SSF75304">
    <property type="entry name" value="Amidase signature (AS) enzymes"/>
    <property type="match status" value="1"/>
</dbReference>
<dbReference type="Gene3D" id="3.90.1300.10">
    <property type="entry name" value="Amidase signature (AS) domain"/>
    <property type="match status" value="1"/>
</dbReference>
<protein>
    <recommendedName>
        <fullName evidence="3">amidase</fullName>
        <ecNumber evidence="3">3.5.1.4</ecNumber>
    </recommendedName>
</protein>
<dbReference type="InterPro" id="IPR020556">
    <property type="entry name" value="Amidase_CS"/>
</dbReference>
<dbReference type="EMBL" id="JAGMVJ010000008">
    <property type="protein sequence ID" value="KAH7088028.1"/>
    <property type="molecule type" value="Genomic_DNA"/>
</dbReference>
<evidence type="ECO:0000256" key="6">
    <source>
        <dbReference type="PIRSR" id="PIRSR001221-2"/>
    </source>
</evidence>
<dbReference type="PROSITE" id="PS00571">
    <property type="entry name" value="AMIDASES"/>
    <property type="match status" value="1"/>
</dbReference>
<comment type="caution">
    <text evidence="8">The sequence shown here is derived from an EMBL/GenBank/DDBJ whole genome shotgun (WGS) entry which is preliminary data.</text>
</comment>
<reference evidence="8" key="1">
    <citation type="journal article" date="2021" name="Nat. Commun.">
        <title>Genetic determinants of endophytism in the Arabidopsis root mycobiome.</title>
        <authorList>
            <person name="Mesny F."/>
            <person name="Miyauchi S."/>
            <person name="Thiergart T."/>
            <person name="Pickel B."/>
            <person name="Atanasova L."/>
            <person name="Karlsson M."/>
            <person name="Huettel B."/>
            <person name="Barry K.W."/>
            <person name="Haridas S."/>
            <person name="Chen C."/>
            <person name="Bauer D."/>
            <person name="Andreopoulos W."/>
            <person name="Pangilinan J."/>
            <person name="LaButti K."/>
            <person name="Riley R."/>
            <person name="Lipzen A."/>
            <person name="Clum A."/>
            <person name="Drula E."/>
            <person name="Henrissat B."/>
            <person name="Kohler A."/>
            <person name="Grigoriev I.V."/>
            <person name="Martin F.M."/>
            <person name="Hacquard S."/>
        </authorList>
    </citation>
    <scope>NUCLEOTIDE SEQUENCE</scope>
    <source>
        <strain evidence="8">MPI-SDFR-AT-0120</strain>
    </source>
</reference>
<evidence type="ECO:0000256" key="4">
    <source>
        <dbReference type="ARBA" id="ARBA00022801"/>
    </source>
</evidence>
<dbReference type="PANTHER" id="PTHR46072:SF5">
    <property type="entry name" value="GENERAL AMIDASE-C"/>
    <property type="match status" value="1"/>
</dbReference>